<keyword evidence="3 5" id="KW-0472">Membrane</keyword>
<dbReference type="EMBL" id="BAAAYV010000002">
    <property type="protein sequence ID" value="GAA3648716.1"/>
    <property type="molecule type" value="Genomic_DNA"/>
</dbReference>
<evidence type="ECO:0000256" key="1">
    <source>
        <dbReference type="ARBA" id="ARBA00004370"/>
    </source>
</evidence>
<comment type="similarity">
    <text evidence="2">Belongs to the transpeptidase family.</text>
</comment>
<keyword evidence="9" id="KW-1185">Reference proteome</keyword>
<organism evidence="8 9">
    <name type="scientific">Microbacterium marinilacus</name>
    <dbReference type="NCBI Taxonomy" id="415209"/>
    <lineage>
        <taxon>Bacteria</taxon>
        <taxon>Bacillati</taxon>
        <taxon>Actinomycetota</taxon>
        <taxon>Actinomycetes</taxon>
        <taxon>Micrococcales</taxon>
        <taxon>Microbacteriaceae</taxon>
        <taxon>Microbacterium</taxon>
    </lineage>
</organism>
<feature type="domain" description="Penicillin-binding protein dimerisation" evidence="7">
    <location>
        <begin position="74"/>
        <end position="198"/>
    </location>
</feature>
<evidence type="ECO:0000313" key="9">
    <source>
        <dbReference type="Proteomes" id="UP001410795"/>
    </source>
</evidence>
<name>A0ABP7B563_9MICO</name>
<protein>
    <submittedName>
        <fullName evidence="8">Penicillin-binding protein 2</fullName>
    </submittedName>
</protein>
<gene>
    <name evidence="8" type="ORF">GCM10022202_05380</name>
</gene>
<evidence type="ECO:0000256" key="3">
    <source>
        <dbReference type="ARBA" id="ARBA00023136"/>
    </source>
</evidence>
<dbReference type="InterPro" id="IPR001460">
    <property type="entry name" value="PCN-bd_Tpept"/>
</dbReference>
<dbReference type="SUPFAM" id="SSF56601">
    <property type="entry name" value="beta-lactamase/transpeptidase-like"/>
    <property type="match status" value="1"/>
</dbReference>
<dbReference type="SUPFAM" id="SSF56519">
    <property type="entry name" value="Penicillin binding protein dimerisation domain"/>
    <property type="match status" value="1"/>
</dbReference>
<keyword evidence="5" id="KW-0812">Transmembrane</keyword>
<comment type="caution">
    <text evidence="8">The sequence shown here is derived from an EMBL/GenBank/DDBJ whole genome shotgun (WGS) entry which is preliminary data.</text>
</comment>
<evidence type="ECO:0000259" key="7">
    <source>
        <dbReference type="Pfam" id="PF03717"/>
    </source>
</evidence>
<sequence length="611" mass="64882">MNPTASRQSGTATTARGTMSRSSRRRTMVAAGAVLVILSGFVLRLIDIQVVHADDHIADSISTGNMVGSETLWGNRGAIVDANGTVLASSTMRYDVAIDPTLVGDIKRETEDGESYTQTWDEQAELIAQILGQDSAEVKQIVADKKANEPDSQWAQLAKSVSTAQYQALRELAVPYLTYESNPSREYPNGAVAGTLVGFESNDGDPLAGIELAEDSCLEATNGEETYAKGGAGGVRIPGTEKVTPAVDGGQVQLTIDSDLQWYMEQMIAEETENQQAIAGTVTVVDVKTGQIRAAAQYPSMDPNDVLSSDPNYRKSLVFSEVFEPGSTFKPVTAAMLIEEGVATPLSSVSASSSETFPNGAKVGDSFVHPTYEYTLAGALMDSSNVALSKFGELLSDEQRHDWLTRFGIGGGATVGFPGEENGWIAAADTWDNQTHYATTFGQAFTATIPQVVSAYQTIANGGVKVPLSLIESCTTADGDVVKADAGESERIISEDTAEQVRLMLENVGFQGPVAEQIKVPGYSIAAKTGTAQKTNGSGGYKAGLYFTSIVGFAPADDPQYVVMITLDEPKRVTSSAATAPALQKAMTYVLQSYRVMPGASEPETKLPKFK</sequence>
<comment type="subcellular location">
    <subcellularLocation>
        <location evidence="1">Membrane</location>
    </subcellularLocation>
</comment>
<dbReference type="Proteomes" id="UP001410795">
    <property type="component" value="Unassembled WGS sequence"/>
</dbReference>
<feature type="domain" description="Penicillin-binding protein transpeptidase" evidence="6">
    <location>
        <begin position="280"/>
        <end position="587"/>
    </location>
</feature>
<proteinExistence type="inferred from homology"/>
<feature type="transmembrane region" description="Helical" evidence="5">
    <location>
        <begin position="28"/>
        <end position="46"/>
    </location>
</feature>
<feature type="compositionally biased region" description="Low complexity" evidence="4">
    <location>
        <begin position="9"/>
        <end position="21"/>
    </location>
</feature>
<dbReference type="InterPro" id="IPR005311">
    <property type="entry name" value="PBP_dimer"/>
</dbReference>
<dbReference type="PANTHER" id="PTHR30627:SF1">
    <property type="entry name" value="PEPTIDOGLYCAN D,D-TRANSPEPTIDASE FTSI"/>
    <property type="match status" value="1"/>
</dbReference>
<reference evidence="9" key="1">
    <citation type="journal article" date="2019" name="Int. J. Syst. Evol. Microbiol.">
        <title>The Global Catalogue of Microorganisms (GCM) 10K type strain sequencing project: providing services to taxonomists for standard genome sequencing and annotation.</title>
        <authorList>
            <consortium name="The Broad Institute Genomics Platform"/>
            <consortium name="The Broad Institute Genome Sequencing Center for Infectious Disease"/>
            <person name="Wu L."/>
            <person name="Ma J."/>
        </authorList>
    </citation>
    <scope>NUCLEOTIDE SEQUENCE [LARGE SCALE GENOMIC DNA]</scope>
    <source>
        <strain evidence="9">JCM 16546</strain>
    </source>
</reference>
<dbReference type="InterPro" id="IPR012338">
    <property type="entry name" value="Beta-lactam/transpept-like"/>
</dbReference>
<dbReference type="Pfam" id="PF03717">
    <property type="entry name" value="PBP_dimer"/>
    <property type="match status" value="1"/>
</dbReference>
<dbReference type="Gene3D" id="3.90.1310.10">
    <property type="entry name" value="Penicillin-binding protein 2a (Domain 2)"/>
    <property type="match status" value="1"/>
</dbReference>
<evidence type="ECO:0000256" key="5">
    <source>
        <dbReference type="SAM" id="Phobius"/>
    </source>
</evidence>
<dbReference type="InterPro" id="IPR050515">
    <property type="entry name" value="Beta-lactam/transpept"/>
</dbReference>
<evidence type="ECO:0000259" key="6">
    <source>
        <dbReference type="Pfam" id="PF00905"/>
    </source>
</evidence>
<dbReference type="RefSeq" id="WP_246603587.1">
    <property type="nucleotide sequence ID" value="NZ_BAAAYV010000002.1"/>
</dbReference>
<keyword evidence="5" id="KW-1133">Transmembrane helix</keyword>
<dbReference type="Gene3D" id="3.40.710.10">
    <property type="entry name" value="DD-peptidase/beta-lactamase superfamily"/>
    <property type="match status" value="1"/>
</dbReference>
<dbReference type="Gene3D" id="3.30.450.330">
    <property type="match status" value="1"/>
</dbReference>
<dbReference type="InterPro" id="IPR036138">
    <property type="entry name" value="PBP_dimer_sf"/>
</dbReference>
<evidence type="ECO:0000313" key="8">
    <source>
        <dbReference type="EMBL" id="GAA3648716.1"/>
    </source>
</evidence>
<feature type="region of interest" description="Disordered" evidence="4">
    <location>
        <begin position="1"/>
        <end position="24"/>
    </location>
</feature>
<dbReference type="Pfam" id="PF00905">
    <property type="entry name" value="Transpeptidase"/>
    <property type="match status" value="1"/>
</dbReference>
<dbReference type="PANTHER" id="PTHR30627">
    <property type="entry name" value="PEPTIDOGLYCAN D,D-TRANSPEPTIDASE"/>
    <property type="match status" value="1"/>
</dbReference>
<evidence type="ECO:0000256" key="2">
    <source>
        <dbReference type="ARBA" id="ARBA00007171"/>
    </source>
</evidence>
<evidence type="ECO:0000256" key="4">
    <source>
        <dbReference type="SAM" id="MobiDB-lite"/>
    </source>
</evidence>
<accession>A0ABP7B563</accession>